<evidence type="ECO:0000313" key="15">
    <source>
        <dbReference type="EMBL" id="OAF62411.1"/>
    </source>
</evidence>
<evidence type="ECO:0000256" key="3">
    <source>
        <dbReference type="ARBA" id="ARBA00011690"/>
    </source>
</evidence>
<keyword evidence="5 12" id="KW-0032">Aminotransferase</keyword>
<comment type="catalytic activity">
    <reaction evidence="10 12">
        <text>N(6)-[(R)-S(8)-aminomethyldihydrolipoyl]-L-lysyl-[protein] + (6S)-5,6,7,8-tetrahydrofolate = N(6)-[(R)-dihydrolipoyl]-L-lysyl-[protein] + (6R)-5,10-methylene-5,6,7,8-tetrahydrofolate + NH4(+)</text>
        <dbReference type="Rhea" id="RHEA:16945"/>
        <dbReference type="Rhea" id="RHEA-COMP:10475"/>
        <dbReference type="Rhea" id="RHEA-COMP:10492"/>
        <dbReference type="ChEBI" id="CHEBI:15636"/>
        <dbReference type="ChEBI" id="CHEBI:28938"/>
        <dbReference type="ChEBI" id="CHEBI:57453"/>
        <dbReference type="ChEBI" id="CHEBI:83100"/>
        <dbReference type="ChEBI" id="CHEBI:83143"/>
        <dbReference type="EC" id="2.1.2.10"/>
    </reaction>
</comment>
<comment type="function">
    <text evidence="12">The glycine cleavage system catalyzes the degradation of glycine.</text>
</comment>
<dbReference type="InterPro" id="IPR006222">
    <property type="entry name" value="GCVT_N"/>
</dbReference>
<dbReference type="InterPro" id="IPR027266">
    <property type="entry name" value="TrmE/GcvT-like"/>
</dbReference>
<dbReference type="InterPro" id="IPR028896">
    <property type="entry name" value="GcvT/YgfZ/DmdA"/>
</dbReference>
<evidence type="ECO:0000256" key="12">
    <source>
        <dbReference type="RuleBase" id="RU003981"/>
    </source>
</evidence>
<evidence type="ECO:0000256" key="7">
    <source>
        <dbReference type="ARBA" id="ARBA00022946"/>
    </source>
</evidence>
<sequence>MKSLRSTRYLKDVIAARNALPRSSSLITAATRRSISTRTSQHHILKPTVSVPATPLQTTRHASSSAVAEEELAKTPLYDFHLRNGGKMVPFGGYAMPVQYSSLSVLDSHKFTRTGSSLFDVSHMVQHHFTGPGAAAFLERITPSDVAGLPVHGSTLSTLLLPTGGIVDDLIITKLWDDRFYVVTNAGCREKDLAYLKEQLKTFRLENSSEVEWTVLEGKGLIALQGPKAKEVLGKLVADPARDGRLSNLYFGQSRYMKLQTAKVGEELPFQSSLLLVSRGGYTGEDGFEISIPAQETERVTEMILEAGGPEMVQLAGLGARDSLRLEAGMCLYGHDLNETITPVEASMSWIIGKRRRAEGGFLGAETILPQLKPKAKGGQGIERRRVGLIVQGPPAREGAVIRVDGKDVGVVTSGCPSPCLQKNIAMGYIQEGLHKSGTPVEVVVRGKARKAEVAKMPFLATGYYKKEE</sequence>
<comment type="subunit">
    <text evidence="3 12">The glycine cleavage system is composed of four proteins: P, T, L and H.</text>
</comment>
<evidence type="ECO:0000259" key="14">
    <source>
        <dbReference type="Pfam" id="PF08669"/>
    </source>
</evidence>
<accession>A0A177AM64</accession>
<evidence type="ECO:0000256" key="8">
    <source>
        <dbReference type="ARBA" id="ARBA00023128"/>
    </source>
</evidence>
<feature type="binding site" evidence="11">
    <location>
        <position position="289"/>
    </location>
    <ligand>
        <name>substrate</name>
    </ligand>
</feature>
<keyword evidence="15" id="KW-0489">Methyltransferase</keyword>
<dbReference type="RefSeq" id="XP_024327683.1">
    <property type="nucleotide sequence ID" value="XM_024464883.1"/>
</dbReference>
<evidence type="ECO:0000256" key="5">
    <source>
        <dbReference type="ARBA" id="ARBA00022576"/>
    </source>
</evidence>
<dbReference type="GO" id="GO:0032259">
    <property type="term" value="P:methylation"/>
    <property type="evidence" value="ECO:0007669"/>
    <property type="project" value="UniProtKB-KW"/>
</dbReference>
<dbReference type="Gene3D" id="4.10.1250.10">
    <property type="entry name" value="Aminomethyltransferase fragment"/>
    <property type="match status" value="1"/>
</dbReference>
<dbReference type="AlphaFoldDB" id="A0A177AM64"/>
<dbReference type="EC" id="2.1.2.10" evidence="4 12"/>
<keyword evidence="8 12" id="KW-0496">Mitochondrion</keyword>
<dbReference type="Pfam" id="PF08669">
    <property type="entry name" value="GCV_T_C"/>
    <property type="match status" value="1"/>
</dbReference>
<evidence type="ECO:0000256" key="10">
    <source>
        <dbReference type="ARBA" id="ARBA00047665"/>
    </source>
</evidence>
<name>A0A177AM64_9PEZI</name>
<dbReference type="GO" id="GO:0008483">
    <property type="term" value="F:transaminase activity"/>
    <property type="evidence" value="ECO:0007669"/>
    <property type="project" value="UniProtKB-KW"/>
</dbReference>
<dbReference type="PANTHER" id="PTHR43757">
    <property type="entry name" value="AMINOMETHYLTRANSFERASE"/>
    <property type="match status" value="1"/>
</dbReference>
<comment type="subcellular location">
    <subcellularLocation>
        <location evidence="1 12">Mitochondrion</location>
    </subcellularLocation>
</comment>
<dbReference type="eggNOG" id="KOG2770">
    <property type="taxonomic scope" value="Eukaryota"/>
</dbReference>
<evidence type="ECO:0000256" key="6">
    <source>
        <dbReference type="ARBA" id="ARBA00022679"/>
    </source>
</evidence>
<feature type="domain" description="Aminomethyltransferase C-terminal" evidence="14">
    <location>
        <begin position="384"/>
        <end position="459"/>
    </location>
</feature>
<dbReference type="GO" id="GO:0006546">
    <property type="term" value="P:glycine catabolic process"/>
    <property type="evidence" value="ECO:0007669"/>
    <property type="project" value="InterPro"/>
</dbReference>
<dbReference type="FunFam" id="3.30.70.1400:FF:000001">
    <property type="entry name" value="Aminomethyltransferase"/>
    <property type="match status" value="1"/>
</dbReference>
<dbReference type="Gene3D" id="3.30.1360.120">
    <property type="entry name" value="Probable tRNA modification gtpase trme, domain 1"/>
    <property type="match status" value="1"/>
</dbReference>
<dbReference type="Proteomes" id="UP000077154">
    <property type="component" value="Unassembled WGS sequence"/>
</dbReference>
<feature type="domain" description="GCVT N-terminal" evidence="13">
    <location>
        <begin position="77"/>
        <end position="354"/>
    </location>
</feature>
<dbReference type="InterPro" id="IPR029043">
    <property type="entry name" value="GcvT/YgfZ_C"/>
</dbReference>
<dbReference type="SUPFAM" id="SSF103025">
    <property type="entry name" value="Folate-binding domain"/>
    <property type="match status" value="1"/>
</dbReference>
<organism evidence="15">
    <name type="scientific">Pseudogymnoascus destructans</name>
    <dbReference type="NCBI Taxonomy" id="655981"/>
    <lineage>
        <taxon>Eukaryota</taxon>
        <taxon>Fungi</taxon>
        <taxon>Dikarya</taxon>
        <taxon>Ascomycota</taxon>
        <taxon>Pezizomycotina</taxon>
        <taxon>Leotiomycetes</taxon>
        <taxon>Thelebolales</taxon>
        <taxon>Thelebolaceae</taxon>
        <taxon>Pseudogymnoascus</taxon>
    </lineage>
</organism>
<evidence type="ECO:0000256" key="1">
    <source>
        <dbReference type="ARBA" id="ARBA00004173"/>
    </source>
</evidence>
<dbReference type="Pfam" id="PF01571">
    <property type="entry name" value="GCV_T"/>
    <property type="match status" value="1"/>
</dbReference>
<dbReference type="OrthoDB" id="10263536at2759"/>
<protein>
    <recommendedName>
        <fullName evidence="4 12">Aminomethyltransferase</fullName>
        <ecNumber evidence="4 12">2.1.2.10</ecNumber>
    </recommendedName>
    <alternativeName>
        <fullName evidence="9 12">Glycine cleavage system T protein</fullName>
    </alternativeName>
</protein>
<proteinExistence type="inferred from homology"/>
<gene>
    <name evidence="15" type="primary">GCV1</name>
    <name evidence="15" type="ORF">VC83_01199</name>
</gene>
<dbReference type="EMBL" id="KV441387">
    <property type="protein sequence ID" value="OAF62411.1"/>
    <property type="molecule type" value="Genomic_DNA"/>
</dbReference>
<dbReference type="GO" id="GO:0005739">
    <property type="term" value="C:mitochondrion"/>
    <property type="evidence" value="ECO:0007669"/>
    <property type="project" value="UniProtKB-SubCell"/>
</dbReference>
<evidence type="ECO:0000256" key="4">
    <source>
        <dbReference type="ARBA" id="ARBA00012616"/>
    </source>
</evidence>
<dbReference type="NCBIfam" id="TIGR00528">
    <property type="entry name" value="gcvT"/>
    <property type="match status" value="1"/>
</dbReference>
<comment type="similarity">
    <text evidence="2 12">Belongs to the GcvT family.</text>
</comment>
<dbReference type="PIRSF" id="PIRSF006487">
    <property type="entry name" value="GcvT"/>
    <property type="match status" value="1"/>
</dbReference>
<dbReference type="PANTHER" id="PTHR43757:SF2">
    <property type="entry name" value="AMINOMETHYLTRANSFERASE, MITOCHONDRIAL"/>
    <property type="match status" value="1"/>
</dbReference>
<dbReference type="NCBIfam" id="NF001567">
    <property type="entry name" value="PRK00389.1"/>
    <property type="match status" value="1"/>
</dbReference>
<evidence type="ECO:0000259" key="13">
    <source>
        <dbReference type="Pfam" id="PF01571"/>
    </source>
</evidence>
<reference evidence="15" key="1">
    <citation type="submission" date="2016-03" db="EMBL/GenBank/DDBJ databases">
        <title>Updated assembly of Pseudogymnoascus destructans, the fungus causing white-nose syndrome of bats.</title>
        <authorList>
            <person name="Palmer J.M."/>
            <person name="Drees K.P."/>
            <person name="Foster J.T."/>
            <person name="Lindner D.L."/>
        </authorList>
    </citation>
    <scope>NUCLEOTIDE SEQUENCE [LARGE SCALE GENOMIC DNA]</scope>
    <source>
        <strain evidence="15">20631-21</strain>
    </source>
</reference>
<dbReference type="InterPro" id="IPR006223">
    <property type="entry name" value="GcvT"/>
</dbReference>
<dbReference type="SUPFAM" id="SSF101790">
    <property type="entry name" value="Aminomethyltransferase beta-barrel domain"/>
    <property type="match status" value="1"/>
</dbReference>
<dbReference type="GO" id="GO:0004047">
    <property type="term" value="F:aminomethyltransferase activity"/>
    <property type="evidence" value="ECO:0007669"/>
    <property type="project" value="UniProtKB-EC"/>
</dbReference>
<dbReference type="InterPro" id="IPR013977">
    <property type="entry name" value="GcvT_C"/>
</dbReference>
<dbReference type="VEuPathDB" id="FungiDB:GMDG_07002"/>
<evidence type="ECO:0000256" key="2">
    <source>
        <dbReference type="ARBA" id="ARBA00008609"/>
    </source>
</evidence>
<dbReference type="GeneID" id="36284290"/>
<dbReference type="Gene3D" id="3.30.70.1400">
    <property type="entry name" value="Aminomethyltransferase beta-barrel domains"/>
    <property type="match status" value="1"/>
</dbReference>
<keyword evidence="6 12" id="KW-0808">Transferase</keyword>
<dbReference type="GO" id="GO:0005960">
    <property type="term" value="C:glycine cleavage complex"/>
    <property type="evidence" value="ECO:0007669"/>
    <property type="project" value="InterPro"/>
</dbReference>
<evidence type="ECO:0000256" key="9">
    <source>
        <dbReference type="ARBA" id="ARBA00031395"/>
    </source>
</evidence>
<evidence type="ECO:0000256" key="11">
    <source>
        <dbReference type="PIRSR" id="PIRSR006487-1"/>
    </source>
</evidence>
<dbReference type="FunFam" id="2.40.30.110:FF:000002">
    <property type="entry name" value="Aminomethyltransferase"/>
    <property type="match status" value="1"/>
</dbReference>
<dbReference type="GO" id="GO:0008168">
    <property type="term" value="F:methyltransferase activity"/>
    <property type="evidence" value="ECO:0007669"/>
    <property type="project" value="UniProtKB-KW"/>
</dbReference>
<keyword evidence="7 12" id="KW-0809">Transit peptide</keyword>
<dbReference type="FunFam" id="4.10.1250.10:FF:000002">
    <property type="entry name" value="Aminomethyltransferase"/>
    <property type="match status" value="1"/>
</dbReference>
<dbReference type="Gene3D" id="2.40.30.110">
    <property type="entry name" value="Aminomethyltransferase beta-barrel domains"/>
    <property type="match status" value="1"/>
</dbReference>